<dbReference type="OrthoDB" id="9810952at2"/>
<feature type="transmembrane region" description="Helical" evidence="9">
    <location>
        <begin position="386"/>
        <end position="407"/>
    </location>
</feature>
<dbReference type="GO" id="GO:0005886">
    <property type="term" value="C:plasma membrane"/>
    <property type="evidence" value="ECO:0007669"/>
    <property type="project" value="UniProtKB-SubCell"/>
</dbReference>
<evidence type="ECO:0000256" key="4">
    <source>
        <dbReference type="ARBA" id="ARBA00022692"/>
    </source>
</evidence>
<accession>B9L3I1</accession>
<sequence length="481" mass="50992">MDRVRHPSRPQEQVRRPGDRVVRRAVAPREAVRLPKPRQPRRPRPIAFRLVLGFAGLILTGTLLLSLPFAAADGQRAGVIDALFTATSAVCVTGLVVRDTATNWSGFGQAVILLLIQLGGFGFATSATLLLALLGVRPTLRDRLACGMSLGEAGPGGVVRLLRRLAGLTLAIEVAGAIALLPAALAATGSLGSGLWWAVFHSVSAFNNAGFDVVGGFRSLTPYQREPLVLVPVAILVILGGLSFAVISDVVRERRWGRLTLDSKLVLVTTASLLITGTLLFLAFEWSNPRTLGPLPWPDKVLNAFFHAVVPRTAGFNSLDVAHLNDESLFVTIGLMFVGGASGSFAGGIKVQSFAVLLLAVWAVLRGRPHVAAFGREVASEFVFRAMAIALLAVALVFLASFVISLIEPFGLLAIWFETTSAFGTVGLSTGITPQLHDASKVVLVATMFAGRLGPLTLALALAERARPEPIRYARTAIALG</sequence>
<feature type="transmembrane region" description="Helical" evidence="9">
    <location>
        <begin position="263"/>
        <end position="284"/>
    </location>
</feature>
<evidence type="ECO:0000256" key="3">
    <source>
        <dbReference type="ARBA" id="ARBA00022475"/>
    </source>
</evidence>
<dbReference type="GO" id="GO:0030001">
    <property type="term" value="P:metal ion transport"/>
    <property type="evidence" value="ECO:0007669"/>
    <property type="project" value="UniProtKB-ARBA"/>
</dbReference>
<feature type="region of interest" description="Disordered" evidence="8">
    <location>
        <begin position="1"/>
        <end position="20"/>
    </location>
</feature>
<evidence type="ECO:0000313" key="10">
    <source>
        <dbReference type="EMBL" id="ACM06852.1"/>
    </source>
</evidence>
<evidence type="ECO:0000313" key="11">
    <source>
        <dbReference type="Proteomes" id="UP000000447"/>
    </source>
</evidence>
<keyword evidence="5 9" id="KW-1133">Transmembrane helix</keyword>
<keyword evidence="3" id="KW-1003">Cell membrane</keyword>
<dbReference type="PANTHER" id="PTHR32024">
    <property type="entry name" value="TRK SYSTEM POTASSIUM UPTAKE PROTEIN TRKG-RELATED"/>
    <property type="match status" value="1"/>
</dbReference>
<comment type="subcellular location">
    <subcellularLocation>
        <location evidence="1">Cell membrane</location>
        <topology evidence="1">Multi-pass membrane protein</topology>
    </subcellularLocation>
</comment>
<feature type="transmembrane region" description="Helical" evidence="9">
    <location>
        <begin position="110"/>
        <end position="134"/>
    </location>
</feature>
<dbReference type="HOGENOM" id="CLU_026429_0_1_0"/>
<organism evidence="10 11">
    <name type="scientific">Thermomicrobium roseum (strain ATCC 27502 / DSM 5159 / P-2)</name>
    <dbReference type="NCBI Taxonomy" id="309801"/>
    <lineage>
        <taxon>Bacteria</taxon>
        <taxon>Pseudomonadati</taxon>
        <taxon>Thermomicrobiota</taxon>
        <taxon>Thermomicrobia</taxon>
        <taxon>Thermomicrobiales</taxon>
        <taxon>Thermomicrobiaceae</taxon>
        <taxon>Thermomicrobium</taxon>
    </lineage>
</organism>
<name>B9L3I1_THERP</name>
<keyword evidence="7 9" id="KW-0472">Membrane</keyword>
<dbReference type="GO" id="GO:0008324">
    <property type="term" value="F:monoatomic cation transmembrane transporter activity"/>
    <property type="evidence" value="ECO:0007669"/>
    <property type="project" value="InterPro"/>
</dbReference>
<feature type="transmembrane region" description="Helical" evidence="9">
    <location>
        <begin position="46"/>
        <end position="71"/>
    </location>
</feature>
<evidence type="ECO:0000256" key="8">
    <source>
        <dbReference type="SAM" id="MobiDB-lite"/>
    </source>
</evidence>
<dbReference type="GO" id="GO:0016787">
    <property type="term" value="F:hydrolase activity"/>
    <property type="evidence" value="ECO:0007669"/>
    <property type="project" value="UniProtKB-KW"/>
</dbReference>
<geneLocation type="plasmid" evidence="11">
    <name>Tros</name>
</geneLocation>
<reference evidence="10 11" key="1">
    <citation type="journal article" date="2009" name="PLoS ONE">
        <title>Complete genome sequence of the aerobic CO-oxidizing thermophile Thermomicrobium roseum.</title>
        <authorList>
            <person name="Wu D."/>
            <person name="Raymond J."/>
            <person name="Wu M."/>
            <person name="Chatterji S."/>
            <person name="Ren Q."/>
            <person name="Graham J.E."/>
            <person name="Bryant D.A."/>
            <person name="Robb F."/>
            <person name="Colman A."/>
            <person name="Tallon L.J."/>
            <person name="Badger J.H."/>
            <person name="Madupu R."/>
            <person name="Ward N.L."/>
            <person name="Eisen J.A."/>
        </authorList>
    </citation>
    <scope>NUCLEOTIDE SEQUENCE [LARGE SCALE GENOMIC DNA]</scope>
    <source>
        <strain evidence="11">ATCC 27502 / DSM 5159 / P-2</strain>
        <plasmid evidence="10">unnamed</plasmid>
    </source>
</reference>
<keyword evidence="11" id="KW-1185">Reference proteome</keyword>
<dbReference type="KEGG" id="tro:trd_A0345"/>
<evidence type="ECO:0000256" key="2">
    <source>
        <dbReference type="ARBA" id="ARBA00022448"/>
    </source>
</evidence>
<evidence type="ECO:0000256" key="7">
    <source>
        <dbReference type="ARBA" id="ARBA00023136"/>
    </source>
</evidence>
<dbReference type="RefSeq" id="WP_012642839.1">
    <property type="nucleotide sequence ID" value="NC_011961.1"/>
</dbReference>
<feature type="transmembrane region" description="Helical" evidence="9">
    <location>
        <begin position="345"/>
        <end position="365"/>
    </location>
</feature>
<keyword evidence="2" id="KW-0813">Transport</keyword>
<dbReference type="Proteomes" id="UP000000447">
    <property type="component" value="Plasmid unnamed"/>
</dbReference>
<dbReference type="AlphaFoldDB" id="B9L3I1"/>
<keyword evidence="10" id="KW-0614">Plasmid</keyword>
<dbReference type="InterPro" id="IPR003445">
    <property type="entry name" value="Cat_transpt"/>
</dbReference>
<protein>
    <submittedName>
        <fullName evidence="10">V-type sodium ATP synthase subunit J (Na(+)-translocating ATPase subunit J)</fullName>
        <ecNumber evidence="10">3.6.3.14</ecNumber>
    </submittedName>
</protein>
<dbReference type="EMBL" id="CP001276">
    <property type="protein sequence ID" value="ACM06852.1"/>
    <property type="molecule type" value="Genomic_DNA"/>
</dbReference>
<proteinExistence type="predicted"/>
<feature type="transmembrane region" description="Helical" evidence="9">
    <location>
        <begin position="229"/>
        <end position="251"/>
    </location>
</feature>
<gene>
    <name evidence="10" type="ordered locus">trd_A0345</name>
</gene>
<dbReference type="PANTHER" id="PTHR32024:SF1">
    <property type="entry name" value="KTR SYSTEM POTASSIUM UPTAKE PROTEIN B"/>
    <property type="match status" value="1"/>
</dbReference>
<evidence type="ECO:0000256" key="6">
    <source>
        <dbReference type="ARBA" id="ARBA00023065"/>
    </source>
</evidence>
<feature type="transmembrane region" description="Helical" evidence="9">
    <location>
        <begin position="165"/>
        <end position="187"/>
    </location>
</feature>
<evidence type="ECO:0000256" key="1">
    <source>
        <dbReference type="ARBA" id="ARBA00004651"/>
    </source>
</evidence>
<dbReference type="EC" id="3.6.3.14" evidence="10"/>
<evidence type="ECO:0000256" key="5">
    <source>
        <dbReference type="ARBA" id="ARBA00022989"/>
    </source>
</evidence>
<dbReference type="Pfam" id="PF02386">
    <property type="entry name" value="TrkH"/>
    <property type="match status" value="1"/>
</dbReference>
<keyword evidence="4 9" id="KW-0812">Transmembrane</keyword>
<keyword evidence="10" id="KW-0378">Hydrolase</keyword>
<evidence type="ECO:0000256" key="9">
    <source>
        <dbReference type="SAM" id="Phobius"/>
    </source>
</evidence>
<dbReference type="eggNOG" id="COG0168">
    <property type="taxonomic scope" value="Bacteria"/>
</dbReference>
<keyword evidence="6" id="KW-0406">Ion transport</keyword>